<evidence type="ECO:0000256" key="3">
    <source>
        <dbReference type="ARBA" id="ARBA00022676"/>
    </source>
</evidence>
<comment type="similarity">
    <text evidence="2 8">Belongs to the glycosyltransferase 92 family.</text>
</comment>
<dbReference type="OrthoDB" id="2526284at2759"/>
<dbReference type="PANTHER" id="PTHR21461:SF40">
    <property type="entry name" value="GLYCOSYLTRANSFERASE FAMILY 92 PROTEIN"/>
    <property type="match status" value="1"/>
</dbReference>
<evidence type="ECO:0000313" key="10">
    <source>
        <dbReference type="Proteomes" id="UP000053660"/>
    </source>
</evidence>
<keyword evidence="6 8" id="KW-1133">Transmembrane helix</keyword>
<dbReference type="EC" id="2.4.1.-" evidence="8"/>
<evidence type="ECO:0000256" key="2">
    <source>
        <dbReference type="ARBA" id="ARBA00007647"/>
    </source>
</evidence>
<evidence type="ECO:0000256" key="5">
    <source>
        <dbReference type="ARBA" id="ARBA00022692"/>
    </source>
</evidence>
<evidence type="ECO:0000256" key="1">
    <source>
        <dbReference type="ARBA" id="ARBA00004167"/>
    </source>
</evidence>
<keyword evidence="3 8" id="KW-0328">Glycosyltransferase</keyword>
<accession>A0A0B1SMQ5</accession>
<dbReference type="GO" id="GO:0016757">
    <property type="term" value="F:glycosyltransferase activity"/>
    <property type="evidence" value="ECO:0007669"/>
    <property type="project" value="UniProtKB-UniRule"/>
</dbReference>
<feature type="transmembrane region" description="Helical" evidence="8">
    <location>
        <begin position="23"/>
        <end position="44"/>
    </location>
</feature>
<dbReference type="PANTHER" id="PTHR21461">
    <property type="entry name" value="GLYCOSYLTRANSFERASE FAMILY 92 PROTEIN"/>
    <property type="match status" value="1"/>
</dbReference>
<evidence type="ECO:0000256" key="4">
    <source>
        <dbReference type="ARBA" id="ARBA00022679"/>
    </source>
</evidence>
<organism evidence="9 10">
    <name type="scientific">Oesophagostomum dentatum</name>
    <name type="common">Nodular worm</name>
    <dbReference type="NCBI Taxonomy" id="61180"/>
    <lineage>
        <taxon>Eukaryota</taxon>
        <taxon>Metazoa</taxon>
        <taxon>Ecdysozoa</taxon>
        <taxon>Nematoda</taxon>
        <taxon>Chromadorea</taxon>
        <taxon>Rhabditida</taxon>
        <taxon>Rhabditina</taxon>
        <taxon>Rhabditomorpha</taxon>
        <taxon>Strongyloidea</taxon>
        <taxon>Strongylidae</taxon>
        <taxon>Oesophagostomum</taxon>
    </lineage>
</organism>
<name>A0A0B1SMQ5_OESDE</name>
<keyword evidence="5 8" id="KW-0812">Transmembrane</keyword>
<dbReference type="GO" id="GO:0005737">
    <property type="term" value="C:cytoplasm"/>
    <property type="evidence" value="ECO:0007669"/>
    <property type="project" value="TreeGrafter"/>
</dbReference>
<keyword evidence="7 8" id="KW-0472">Membrane</keyword>
<feature type="non-terminal residue" evidence="9">
    <location>
        <position position="1"/>
    </location>
</feature>
<dbReference type="InterPro" id="IPR008166">
    <property type="entry name" value="Glyco_transf_92"/>
</dbReference>
<gene>
    <name evidence="9" type="ORF">OESDEN_15780</name>
</gene>
<evidence type="ECO:0000256" key="8">
    <source>
        <dbReference type="RuleBase" id="RU366017"/>
    </source>
</evidence>
<dbReference type="AlphaFoldDB" id="A0A0B1SMQ5"/>
<comment type="subcellular location">
    <subcellularLocation>
        <location evidence="1">Membrane</location>
        <topology evidence="1">Single-pass membrane protein</topology>
    </subcellularLocation>
</comment>
<protein>
    <recommendedName>
        <fullName evidence="8">Glycosyltransferase family 92 protein</fullName>
        <ecNumber evidence="8">2.4.1.-</ecNumber>
    </recommendedName>
</protein>
<evidence type="ECO:0000256" key="6">
    <source>
        <dbReference type="ARBA" id="ARBA00022989"/>
    </source>
</evidence>
<evidence type="ECO:0000313" key="9">
    <source>
        <dbReference type="EMBL" id="KHJ84505.1"/>
    </source>
</evidence>
<dbReference type="Pfam" id="PF01697">
    <property type="entry name" value="Glyco_transf_92"/>
    <property type="match status" value="1"/>
</dbReference>
<sequence>LDEFRNLTHSALFQQNNEEQADVANYSLLLIAAYNFPFYTVVTLERVAWFRRMVYCRYLDNGWKDVYPPLQAIVYPKFTVHCCKYSNVTYMSITAKKSDEIIEAVPIFPRDRGEPKYNLSLCLAPMYGKESKWLLLTETVEHYKLQGVEHFYIYLKEVDNYTEKGESTLREHLPTLVFHNTSATPGYGLSQKCAVDPTKVFWMWVHRARQLFPGYDMAFVLTNVSYIR</sequence>
<reference evidence="9 10" key="1">
    <citation type="submission" date="2014-03" db="EMBL/GenBank/DDBJ databases">
        <title>Draft genome of the hookworm Oesophagostomum dentatum.</title>
        <authorList>
            <person name="Mitreva M."/>
        </authorList>
    </citation>
    <scope>NUCLEOTIDE SEQUENCE [LARGE SCALE GENOMIC DNA]</scope>
    <source>
        <strain evidence="9 10">OD-Hann</strain>
    </source>
</reference>
<keyword evidence="4 8" id="KW-0808">Transferase</keyword>
<keyword evidence="10" id="KW-1185">Reference proteome</keyword>
<proteinExistence type="inferred from homology"/>
<dbReference type="GO" id="GO:0016020">
    <property type="term" value="C:membrane"/>
    <property type="evidence" value="ECO:0007669"/>
    <property type="project" value="UniProtKB-SubCell"/>
</dbReference>
<dbReference type="Proteomes" id="UP000053660">
    <property type="component" value="Unassembled WGS sequence"/>
</dbReference>
<dbReference type="EMBL" id="KN568195">
    <property type="protein sequence ID" value="KHJ84505.1"/>
    <property type="molecule type" value="Genomic_DNA"/>
</dbReference>
<evidence type="ECO:0000256" key="7">
    <source>
        <dbReference type="ARBA" id="ARBA00023136"/>
    </source>
</evidence>